<proteinExistence type="predicted"/>
<keyword evidence="3" id="KW-1185">Reference proteome</keyword>
<evidence type="ECO:0000259" key="1">
    <source>
        <dbReference type="PROSITE" id="PS50801"/>
    </source>
</evidence>
<evidence type="ECO:0000313" key="2">
    <source>
        <dbReference type="EMBL" id="OLF12315.1"/>
    </source>
</evidence>
<protein>
    <recommendedName>
        <fullName evidence="1">STAS domain-containing protein</fullName>
    </recommendedName>
</protein>
<dbReference type="EMBL" id="MSIF01000003">
    <property type="protein sequence ID" value="OLF12315.1"/>
    <property type="molecule type" value="Genomic_DNA"/>
</dbReference>
<accession>A0A7Z0WPE3</accession>
<dbReference type="Pfam" id="PF14417">
    <property type="entry name" value="MEDS"/>
    <property type="match status" value="1"/>
</dbReference>
<organism evidence="2 3">
    <name type="scientific">Actinophytocola xinjiangensis</name>
    <dbReference type="NCBI Taxonomy" id="485602"/>
    <lineage>
        <taxon>Bacteria</taxon>
        <taxon>Bacillati</taxon>
        <taxon>Actinomycetota</taxon>
        <taxon>Actinomycetes</taxon>
        <taxon>Pseudonocardiales</taxon>
        <taxon>Pseudonocardiaceae</taxon>
    </lineage>
</organism>
<gene>
    <name evidence="2" type="ORF">BLA60_10100</name>
</gene>
<dbReference type="Gene3D" id="3.30.750.24">
    <property type="entry name" value="STAS domain"/>
    <property type="match status" value="1"/>
</dbReference>
<name>A0A7Z0WPE3_9PSEU</name>
<dbReference type="PROSITE" id="PS50801">
    <property type="entry name" value="STAS"/>
    <property type="match status" value="1"/>
</dbReference>
<dbReference type="InterPro" id="IPR036513">
    <property type="entry name" value="STAS_dom_sf"/>
</dbReference>
<reference evidence="2 3" key="1">
    <citation type="submission" date="2016-12" db="EMBL/GenBank/DDBJ databases">
        <title>The draft genome sequence of Actinophytocola xinjiangensis.</title>
        <authorList>
            <person name="Wang W."/>
            <person name="Yuan L."/>
        </authorList>
    </citation>
    <scope>NUCLEOTIDE SEQUENCE [LARGE SCALE GENOMIC DNA]</scope>
    <source>
        <strain evidence="2 3">CGMCC 4.4663</strain>
    </source>
</reference>
<sequence>MVRDARGLGPHDHLCWRYDGPAELRPRVREFLTEGLAIGERVGWAGFGPVTRLVDQLLAVEGMAEALDRGAAQVVPLSATGAVIEPSAQVRVYADATAAALAAGFTGLRVVAESTPLVRTATQLDAFARYEHLVDQYLAGHPFSSMCVYDGAELAQGVIEQLACLHPTSNQDSVGFHLHASTAEFFSGTLSGELDLSTADLFTTALDRTALPLRGMELVVDARGLDFIDHRSLLRLFDHARRRSAPLVLHVSRTGPARIVNVLDVADVRVELHQERVA</sequence>
<evidence type="ECO:0000313" key="3">
    <source>
        <dbReference type="Proteomes" id="UP000185696"/>
    </source>
</evidence>
<feature type="domain" description="STAS" evidence="1">
    <location>
        <begin position="190"/>
        <end position="278"/>
    </location>
</feature>
<dbReference type="InterPro" id="IPR025847">
    <property type="entry name" value="MEDS_domain"/>
</dbReference>
<dbReference type="InterPro" id="IPR002645">
    <property type="entry name" value="STAS_dom"/>
</dbReference>
<comment type="caution">
    <text evidence="2">The sequence shown here is derived from an EMBL/GenBank/DDBJ whole genome shotgun (WGS) entry which is preliminary data.</text>
</comment>
<dbReference type="Proteomes" id="UP000185696">
    <property type="component" value="Unassembled WGS sequence"/>
</dbReference>
<dbReference type="AlphaFoldDB" id="A0A7Z0WPE3"/>